<evidence type="ECO:0000256" key="1">
    <source>
        <dbReference type="SAM" id="MobiDB-lite"/>
    </source>
</evidence>
<dbReference type="KEGG" id="dpo:4814564"/>
<dbReference type="FunCoup" id="A0A6I8UGF1">
    <property type="interactions" value="16"/>
</dbReference>
<dbReference type="InterPro" id="IPR019193">
    <property type="entry name" value="UBQ-conj_enz_E2-bd_prot"/>
</dbReference>
<organism evidence="2 3">
    <name type="scientific">Drosophila pseudoobscura pseudoobscura</name>
    <name type="common">Fruit fly</name>
    <dbReference type="NCBI Taxonomy" id="46245"/>
    <lineage>
        <taxon>Eukaryota</taxon>
        <taxon>Metazoa</taxon>
        <taxon>Ecdysozoa</taxon>
        <taxon>Arthropoda</taxon>
        <taxon>Hexapoda</taxon>
        <taxon>Insecta</taxon>
        <taxon>Pterygota</taxon>
        <taxon>Neoptera</taxon>
        <taxon>Endopterygota</taxon>
        <taxon>Diptera</taxon>
        <taxon>Brachycera</taxon>
        <taxon>Muscomorpha</taxon>
        <taxon>Ephydroidea</taxon>
        <taxon>Drosophilidae</taxon>
        <taxon>Drosophila</taxon>
        <taxon>Sophophora</taxon>
    </lineage>
</organism>
<feature type="compositionally biased region" description="Polar residues" evidence="1">
    <location>
        <begin position="479"/>
        <end position="488"/>
    </location>
</feature>
<accession>A0A6I8UGF1</accession>
<dbReference type="Proteomes" id="UP000001819">
    <property type="component" value="Chromosome X"/>
</dbReference>
<reference evidence="3" key="1">
    <citation type="submission" date="2025-08" db="UniProtKB">
        <authorList>
            <consortium name="RefSeq"/>
        </authorList>
    </citation>
    <scope>IDENTIFICATION</scope>
    <source>
        <strain evidence="3">MV-25-SWS-2005</strain>
        <tissue evidence="3">Whole body</tissue>
    </source>
</reference>
<dbReference type="AlphaFoldDB" id="A0A6I8UGF1"/>
<keyword evidence="2" id="KW-1185">Reference proteome</keyword>
<dbReference type="InParanoid" id="A0A6I8UGF1"/>
<feature type="region of interest" description="Disordered" evidence="1">
    <location>
        <begin position="467"/>
        <end position="488"/>
    </location>
</feature>
<evidence type="ECO:0000313" key="2">
    <source>
        <dbReference type="Proteomes" id="UP000001819"/>
    </source>
</evidence>
<name>A0A6I8UGF1_DROPS</name>
<feature type="region of interest" description="Disordered" evidence="1">
    <location>
        <begin position="406"/>
        <end position="428"/>
    </location>
</feature>
<proteinExistence type="predicted"/>
<gene>
    <name evidence="3" type="primary">LOC4814564</name>
</gene>
<evidence type="ECO:0000313" key="3">
    <source>
        <dbReference type="RefSeq" id="XP_001355101.3"/>
    </source>
</evidence>
<protein>
    <submittedName>
        <fullName evidence="3">Uncharacterized protein</fullName>
    </submittedName>
</protein>
<dbReference type="Pfam" id="PF09814">
    <property type="entry name" value="HECT_2"/>
    <property type="match status" value="1"/>
</dbReference>
<dbReference type="RefSeq" id="XP_001355101.3">
    <property type="nucleotide sequence ID" value="XM_001355065.4"/>
</dbReference>
<sequence>MLAGVLIEIRPYLNCGQVYIQLHRNDASNMRVVILEQRIYIDDADRGTGKSIDTEIMRVNEFDMDLSSLSGFLLSGKNMSFRFSFNRIAVAVLDKRTVSVPMQPLLLSCCENESLAIQCVGCQAEVAPRRIYTRLREFPNCIVDPNEFFCHGHDHGHGHGHGQDRPHSLLPGEKDLFYGLNNVIIRMVNLAKIVRRGEHLHCQRCMRFLGMAIFNGEAARLWADTVRWLPSAQKSDGLPPAIRHFFQFSTMTELVLRLLNSLWPHVLPSINLTGSRAVLYASPTSQQKQYMLIRVVEPQLRVLRRISGKAPVLRGYYAIKLSYGIYEDCQEEPPDILQRWQAHQDVSQFEISPKMFMELRQRLDRNAEYQPMEWRRSAMEENLVLTYFIYEDEAQPGGSYVASAKLPSSYSSDSDDEQSDPGSVMFGRKRSPSIRRAISLPSVLNGESNRQRLLNWLLESRLNAAKKESGRQRLAELQPNLSDASSSN</sequence>